<evidence type="ECO:0000313" key="8">
    <source>
        <dbReference type="Proteomes" id="UP000536275"/>
    </source>
</evidence>
<keyword evidence="5" id="KW-1133">Transmembrane helix</keyword>
<dbReference type="PROSITE" id="PS51384">
    <property type="entry name" value="FAD_FR"/>
    <property type="match status" value="1"/>
</dbReference>
<keyword evidence="5" id="KW-0472">Membrane</keyword>
<protein>
    <submittedName>
        <fullName evidence="7">FAD-binding domain family protein</fullName>
    </submittedName>
</protein>
<evidence type="ECO:0000256" key="4">
    <source>
        <dbReference type="ARBA" id="ARBA00023002"/>
    </source>
</evidence>
<dbReference type="GO" id="GO:0006826">
    <property type="term" value="P:iron ion transport"/>
    <property type="evidence" value="ECO:0007669"/>
    <property type="project" value="TreeGrafter"/>
</dbReference>
<dbReference type="CDD" id="cd06186">
    <property type="entry name" value="NOX_Duox_like_FAD_NADP"/>
    <property type="match status" value="1"/>
</dbReference>
<reference evidence="7 8" key="1">
    <citation type="submission" date="2020-03" db="EMBL/GenBank/DDBJ databases">
        <title>FDA dAtabase for Regulatory Grade micrObial Sequences (FDA-ARGOS): Supporting development and validation of Infectious Disease Dx tests.</title>
        <authorList>
            <person name="Campos J."/>
            <person name="Goldberg B."/>
            <person name="Tallon L."/>
            <person name="Sadzewicz L."/>
            <person name="Vavikolanu K."/>
            <person name="Mehta A."/>
            <person name="Aluvathingal J."/>
            <person name="Nadendla S."/>
            <person name="Nandy P."/>
            <person name="Geyer C."/>
            <person name="Yan Y."/>
            <person name="Sichtig H."/>
        </authorList>
    </citation>
    <scope>NUCLEOTIDE SEQUENCE [LARGE SCALE GENOMIC DNA]</scope>
    <source>
        <strain evidence="7 8">FDAARGOS_656</strain>
    </source>
</reference>
<sequence length="450" mass="51044">MFPSLTNYLSGSISNLFRKHLFLPATFRKKKAQEFSIGVYGFFDGLIPTRLETIIVVIFVVLTGLFSALHIHHVKDNPQYATKNAELGHLIADRTGILGTFLIPLLILFGGRNNFLQWLTGWDFATFIIRKCYEVFFLIHIVLVVFFVVGGYYHLESQGYGDFMWAAIAVWAFDRVVRLGRIFFFGARKATVSIKGDDTLKIEVPKPKYWKSVAGGHAFIHFLKPTLFLQSHPFTFTTTESNDKIVLYAKIKNGITSNIAKYLSPLPGNTATIRVLVEGPYGEPSSAGRNCKNVVFVAGVMVFQNQSIKLIWIIRHWKSLSWFTEELEYLKKTNVQSTIYVTQPQDCSGLECFEHDVSFEKKSDEKDSVESSQYSLISNIKQGLSHVEFIEGRPDISTQVEQEVKQADGAIGFVTCGHPAMVDELRFAVTQNLNVSKHRVEYHEQLQTWA</sequence>
<dbReference type="AlphaFoldDB" id="A0A8H6F6Q6"/>
<comment type="caution">
    <text evidence="7">The sequence shown here is derived from an EMBL/GenBank/DDBJ whole genome shotgun (WGS) entry which is preliminary data.</text>
</comment>
<dbReference type="PANTHER" id="PTHR32361:SF9">
    <property type="entry name" value="FERRIC REDUCTASE TRANSMEMBRANE COMPONENT 3-RELATED"/>
    <property type="match status" value="1"/>
</dbReference>
<evidence type="ECO:0000256" key="2">
    <source>
        <dbReference type="ARBA" id="ARBA00022448"/>
    </source>
</evidence>
<evidence type="ECO:0000256" key="1">
    <source>
        <dbReference type="ARBA" id="ARBA00006278"/>
    </source>
</evidence>
<dbReference type="EMBL" id="JABWAD010000016">
    <property type="protein sequence ID" value="KAF6071577.1"/>
    <property type="molecule type" value="Genomic_DNA"/>
</dbReference>
<evidence type="ECO:0000259" key="6">
    <source>
        <dbReference type="PROSITE" id="PS51384"/>
    </source>
</evidence>
<comment type="similarity">
    <text evidence="1">Belongs to the ferric reductase (FRE) family.</text>
</comment>
<keyword evidence="3" id="KW-0249">Electron transport</keyword>
<gene>
    <name evidence="7" type="ORF">FOB64_001301</name>
</gene>
<dbReference type="InterPro" id="IPR013121">
    <property type="entry name" value="Fe_red_NAD-bd_6"/>
</dbReference>
<dbReference type="InterPro" id="IPR013112">
    <property type="entry name" value="FAD-bd_8"/>
</dbReference>
<evidence type="ECO:0000256" key="3">
    <source>
        <dbReference type="ARBA" id="ARBA00022982"/>
    </source>
</evidence>
<feature type="transmembrane region" description="Helical" evidence="5">
    <location>
        <begin position="53"/>
        <end position="71"/>
    </location>
</feature>
<dbReference type="Proteomes" id="UP000536275">
    <property type="component" value="Unassembled WGS sequence"/>
</dbReference>
<dbReference type="Pfam" id="PF08022">
    <property type="entry name" value="FAD_binding_8"/>
    <property type="match status" value="1"/>
</dbReference>
<dbReference type="InterPro" id="IPR017927">
    <property type="entry name" value="FAD-bd_FR_type"/>
</dbReference>
<proteinExistence type="inferred from homology"/>
<dbReference type="Gene3D" id="3.40.50.80">
    <property type="entry name" value="Nucleotide-binding domain of ferredoxin-NADP reductase (FNR) module"/>
    <property type="match status" value="1"/>
</dbReference>
<keyword evidence="2" id="KW-0813">Transport</keyword>
<dbReference type="PANTHER" id="PTHR32361">
    <property type="entry name" value="FERRIC/CUPRIC REDUCTASE TRANSMEMBRANE COMPONENT"/>
    <property type="match status" value="1"/>
</dbReference>
<dbReference type="SUPFAM" id="SSF52343">
    <property type="entry name" value="Ferredoxin reductase-like, C-terminal NADP-linked domain"/>
    <property type="match status" value="1"/>
</dbReference>
<keyword evidence="4" id="KW-0560">Oxidoreductase</keyword>
<feature type="domain" description="FAD-binding FR-type" evidence="6">
    <location>
        <begin position="169"/>
        <end position="287"/>
    </location>
</feature>
<dbReference type="GO" id="GO:0015677">
    <property type="term" value="P:copper ion import"/>
    <property type="evidence" value="ECO:0007669"/>
    <property type="project" value="TreeGrafter"/>
</dbReference>
<name>A0A8H6F6Q6_CANAX</name>
<dbReference type="InterPro" id="IPR039261">
    <property type="entry name" value="FNR_nucleotide-bd"/>
</dbReference>
<dbReference type="GO" id="GO:0005886">
    <property type="term" value="C:plasma membrane"/>
    <property type="evidence" value="ECO:0007669"/>
    <property type="project" value="TreeGrafter"/>
</dbReference>
<dbReference type="Pfam" id="PF08030">
    <property type="entry name" value="NAD_binding_6"/>
    <property type="match status" value="1"/>
</dbReference>
<organism evidence="7 8">
    <name type="scientific">Candida albicans</name>
    <name type="common">Yeast</name>
    <dbReference type="NCBI Taxonomy" id="5476"/>
    <lineage>
        <taxon>Eukaryota</taxon>
        <taxon>Fungi</taxon>
        <taxon>Dikarya</taxon>
        <taxon>Ascomycota</taxon>
        <taxon>Saccharomycotina</taxon>
        <taxon>Pichiomycetes</taxon>
        <taxon>Debaryomycetaceae</taxon>
        <taxon>Candida/Lodderomyces clade</taxon>
        <taxon>Candida</taxon>
    </lineage>
</organism>
<accession>A0A8H6F6Q6</accession>
<dbReference type="InterPro" id="IPR051410">
    <property type="entry name" value="Ferric/Cupric_Reductase"/>
</dbReference>
<feature type="transmembrane region" description="Helical" evidence="5">
    <location>
        <begin position="132"/>
        <end position="153"/>
    </location>
</feature>
<dbReference type="GO" id="GO:0006879">
    <property type="term" value="P:intracellular iron ion homeostasis"/>
    <property type="evidence" value="ECO:0007669"/>
    <property type="project" value="TreeGrafter"/>
</dbReference>
<dbReference type="GO" id="GO:0000293">
    <property type="term" value="F:ferric-chelate reductase activity"/>
    <property type="evidence" value="ECO:0007669"/>
    <property type="project" value="TreeGrafter"/>
</dbReference>
<evidence type="ECO:0000256" key="5">
    <source>
        <dbReference type="SAM" id="Phobius"/>
    </source>
</evidence>
<keyword evidence="5" id="KW-0812">Transmembrane</keyword>
<evidence type="ECO:0000313" key="7">
    <source>
        <dbReference type="EMBL" id="KAF6071577.1"/>
    </source>
</evidence>
<feature type="transmembrane region" description="Helical" evidence="5">
    <location>
        <begin position="91"/>
        <end position="111"/>
    </location>
</feature>